<reference evidence="2" key="1">
    <citation type="submission" date="2016-11" db="EMBL/GenBank/DDBJ databases">
        <authorList>
            <person name="Varghese N."/>
            <person name="Submissions S."/>
        </authorList>
    </citation>
    <scope>NUCLEOTIDE SEQUENCE [LARGE SCALE GENOMIC DNA]</scope>
    <source>
        <strain evidence="2">DSM 15449</strain>
    </source>
</reference>
<proteinExistence type="predicted"/>
<evidence type="ECO:0000313" key="1">
    <source>
        <dbReference type="EMBL" id="SHH34878.1"/>
    </source>
</evidence>
<dbReference type="AlphaFoldDB" id="A0A1M5S9B7"/>
<organism evidence="1 2">
    <name type="scientific">Desulfosporosinus lacus DSM 15449</name>
    <dbReference type="NCBI Taxonomy" id="1121420"/>
    <lineage>
        <taxon>Bacteria</taxon>
        <taxon>Bacillati</taxon>
        <taxon>Bacillota</taxon>
        <taxon>Clostridia</taxon>
        <taxon>Eubacteriales</taxon>
        <taxon>Desulfitobacteriaceae</taxon>
        <taxon>Desulfosporosinus</taxon>
    </lineage>
</organism>
<dbReference type="OrthoDB" id="9800296at2"/>
<dbReference type="EMBL" id="FQXJ01000003">
    <property type="protein sequence ID" value="SHH34878.1"/>
    <property type="molecule type" value="Genomic_DNA"/>
</dbReference>
<evidence type="ECO:0000313" key="2">
    <source>
        <dbReference type="Proteomes" id="UP000183954"/>
    </source>
</evidence>
<dbReference type="Proteomes" id="UP000183954">
    <property type="component" value="Unassembled WGS sequence"/>
</dbReference>
<name>A0A1M5S9B7_9FIRM</name>
<protein>
    <recommendedName>
        <fullName evidence="3">Cytoplasmic protein</fullName>
    </recommendedName>
</protein>
<gene>
    <name evidence="1" type="ORF">SAMN02746098_00780</name>
</gene>
<evidence type="ECO:0008006" key="3">
    <source>
        <dbReference type="Google" id="ProtNLM"/>
    </source>
</evidence>
<accession>A0A1M5S9B7</accession>
<keyword evidence="2" id="KW-1185">Reference proteome</keyword>
<sequence length="81" mass="9512">MMDHIDAHKYCSSHRRQLLNDHKCGCFNCLMIFNPNEITEWIEEQDGTAICPYCGIDSIIGESSNYPVTVEFLNKMKDYWF</sequence>